<gene>
    <name evidence="2" type="ORF">Taro_035287</name>
</gene>
<dbReference type="AlphaFoldDB" id="A0A843WA37"/>
<proteinExistence type="predicted"/>
<accession>A0A843WA37</accession>
<protein>
    <submittedName>
        <fullName evidence="2">Uncharacterized protein</fullName>
    </submittedName>
</protein>
<evidence type="ECO:0000313" key="3">
    <source>
        <dbReference type="Proteomes" id="UP000652761"/>
    </source>
</evidence>
<sequence>MFHLTNRYTIKSLCNLSNRDERARVRDSRAEGKTVVRTAALSRLQSSLGESSQQRQGEHRAEEMGRRVL</sequence>
<dbReference type="EMBL" id="NMUH01002867">
    <property type="protein sequence ID" value="MQM02521.1"/>
    <property type="molecule type" value="Genomic_DNA"/>
</dbReference>
<dbReference type="Proteomes" id="UP000652761">
    <property type="component" value="Unassembled WGS sequence"/>
</dbReference>
<feature type="region of interest" description="Disordered" evidence="1">
    <location>
        <begin position="42"/>
        <end position="69"/>
    </location>
</feature>
<organism evidence="2 3">
    <name type="scientific">Colocasia esculenta</name>
    <name type="common">Wild taro</name>
    <name type="synonym">Arum esculentum</name>
    <dbReference type="NCBI Taxonomy" id="4460"/>
    <lineage>
        <taxon>Eukaryota</taxon>
        <taxon>Viridiplantae</taxon>
        <taxon>Streptophyta</taxon>
        <taxon>Embryophyta</taxon>
        <taxon>Tracheophyta</taxon>
        <taxon>Spermatophyta</taxon>
        <taxon>Magnoliopsida</taxon>
        <taxon>Liliopsida</taxon>
        <taxon>Araceae</taxon>
        <taxon>Aroideae</taxon>
        <taxon>Colocasieae</taxon>
        <taxon>Colocasia</taxon>
    </lineage>
</organism>
<feature type="compositionally biased region" description="Polar residues" evidence="1">
    <location>
        <begin position="43"/>
        <end position="55"/>
    </location>
</feature>
<evidence type="ECO:0000256" key="1">
    <source>
        <dbReference type="SAM" id="MobiDB-lite"/>
    </source>
</evidence>
<comment type="caution">
    <text evidence="2">The sequence shown here is derived from an EMBL/GenBank/DDBJ whole genome shotgun (WGS) entry which is preliminary data.</text>
</comment>
<feature type="compositionally biased region" description="Basic and acidic residues" evidence="1">
    <location>
        <begin position="56"/>
        <end position="69"/>
    </location>
</feature>
<keyword evidence="3" id="KW-1185">Reference proteome</keyword>
<reference evidence="2" key="1">
    <citation type="submission" date="2017-07" db="EMBL/GenBank/DDBJ databases">
        <title>Taro Niue Genome Assembly and Annotation.</title>
        <authorList>
            <person name="Atibalentja N."/>
            <person name="Keating K."/>
            <person name="Fields C.J."/>
        </authorList>
    </citation>
    <scope>NUCLEOTIDE SEQUENCE</scope>
    <source>
        <strain evidence="2">Niue_2</strain>
        <tissue evidence="2">Leaf</tissue>
    </source>
</reference>
<evidence type="ECO:0000313" key="2">
    <source>
        <dbReference type="EMBL" id="MQM02521.1"/>
    </source>
</evidence>
<name>A0A843WA37_COLES</name>